<gene>
    <name evidence="1" type="ORF">SPSYN_00217</name>
</gene>
<dbReference type="Pfam" id="PF14097">
    <property type="entry name" value="SpoVAE"/>
    <property type="match status" value="1"/>
</dbReference>
<organism evidence="1 2">
    <name type="scientific">Sporotomaculum syntrophicum</name>
    <dbReference type="NCBI Taxonomy" id="182264"/>
    <lineage>
        <taxon>Bacteria</taxon>
        <taxon>Bacillati</taxon>
        <taxon>Bacillota</taxon>
        <taxon>Clostridia</taxon>
        <taxon>Eubacteriales</taxon>
        <taxon>Desulfallaceae</taxon>
        <taxon>Sporotomaculum</taxon>
    </lineage>
</organism>
<dbReference type="AlphaFoldDB" id="A0A9D2WSE4"/>
<sequence>MTNDNKKDIFGTDNYYEPIRGAESVGKPISIIVVTDGDKMAKKTVETAAHNIGARTISASAGNPTPLTGEELVCLIKQAAHEPVVVMLDDKGEHGLGRGESILAYLASHPDIRILGALAVASNTEFTNGAHVDLSVDCHGELVAGPVDKLGQVSGSTGEVIYGDTVEVLDELNIPVVIGIGDVGKMNYADCYAFGAPLTTKALREIIKRSGYDGAGCH</sequence>
<dbReference type="RefSeq" id="WP_341478841.1">
    <property type="nucleotide sequence ID" value="NZ_LSRS01000001.1"/>
</dbReference>
<dbReference type="EMBL" id="LSRS01000001">
    <property type="protein sequence ID" value="KAF1086498.1"/>
    <property type="molecule type" value="Genomic_DNA"/>
</dbReference>
<name>A0A9D2WSE4_9FIRM</name>
<comment type="caution">
    <text evidence="1">The sequence shown here is derived from an EMBL/GenBank/DDBJ whole genome shotgun (WGS) entry which is preliminary data.</text>
</comment>
<evidence type="ECO:0000313" key="2">
    <source>
        <dbReference type="Proteomes" id="UP000798488"/>
    </source>
</evidence>
<evidence type="ECO:0008006" key="3">
    <source>
        <dbReference type="Google" id="ProtNLM"/>
    </source>
</evidence>
<keyword evidence="2" id="KW-1185">Reference proteome</keyword>
<protein>
    <recommendedName>
        <fullName evidence="3">Stage V sporulation protein AE</fullName>
    </recommendedName>
</protein>
<reference evidence="1" key="1">
    <citation type="submission" date="2016-02" db="EMBL/GenBank/DDBJ databases">
        <title>Draft Genome Sequence of Sporotomaculum syntrophicum Strain FB, a Syntrophic Benzoate Degrader.</title>
        <authorList>
            <person name="Nobu M.K."/>
            <person name="Narihiro T."/>
            <person name="Qiu Y.-L."/>
            <person name="Ohashi A."/>
            <person name="Liu W.-T."/>
            <person name="Yuji S."/>
        </authorList>
    </citation>
    <scope>NUCLEOTIDE SEQUENCE</scope>
    <source>
        <strain evidence="1">FB</strain>
    </source>
</reference>
<dbReference type="InterPro" id="IPR025914">
    <property type="entry name" value="SpoVAE"/>
</dbReference>
<proteinExistence type="predicted"/>
<evidence type="ECO:0000313" key="1">
    <source>
        <dbReference type="EMBL" id="KAF1086498.1"/>
    </source>
</evidence>
<dbReference type="Proteomes" id="UP000798488">
    <property type="component" value="Unassembled WGS sequence"/>
</dbReference>
<accession>A0A9D2WSE4</accession>